<name>A7I451_CAMHC</name>
<dbReference type="GO" id="GO:0005506">
    <property type="term" value="F:iron ion binding"/>
    <property type="evidence" value="ECO:0007669"/>
    <property type="project" value="InterPro"/>
</dbReference>
<dbReference type="PANTHER" id="PTHR11178">
    <property type="entry name" value="IRON-SULFUR CLUSTER SCAFFOLD PROTEIN NFU-RELATED"/>
    <property type="match status" value="1"/>
</dbReference>
<sequence length="88" mass="9763">MIPFSDDELIEPVQKSLDLIRPMLQKDGGDLELLGIKNAVVYVRLKGACHGCSASAQTLKYGVERQLKIDIHPEISVVNIPMGEKFEL</sequence>
<comment type="similarity">
    <text evidence="1">Belongs to the NifU family.</text>
</comment>
<dbReference type="Gene3D" id="3.30.300.130">
    <property type="entry name" value="Fe-S cluster assembly (FSCA)"/>
    <property type="match status" value="1"/>
</dbReference>
<dbReference type="STRING" id="360107.CHAB381_1782"/>
<dbReference type="RefSeq" id="WP_012109599.1">
    <property type="nucleotide sequence ID" value="NC_009714.1"/>
</dbReference>
<accession>A7I451</accession>
<dbReference type="HOGENOM" id="CLU_060555_4_1_7"/>
<dbReference type="InterPro" id="IPR034904">
    <property type="entry name" value="FSCA_dom_sf"/>
</dbReference>
<gene>
    <name evidence="3" type="ordered locus">CHAB381_1782</name>
</gene>
<reference evidence="4" key="1">
    <citation type="submission" date="2007-07" db="EMBL/GenBank/DDBJ databases">
        <title>Complete genome sequence of Campylobacter hominis ATCC BAA-381, a commensal isolated from the human gastrointestinal tract.</title>
        <authorList>
            <person name="Fouts D.E."/>
            <person name="Mongodin E.F."/>
            <person name="Puiu D."/>
            <person name="Sebastian Y."/>
            <person name="Miller W.G."/>
            <person name="Mandrell R.E."/>
            <person name="Nelson K.E."/>
        </authorList>
    </citation>
    <scope>NUCLEOTIDE SEQUENCE [LARGE SCALE GENOMIC DNA]</scope>
    <source>
        <strain evidence="4">ATCC BAA-381 / LMG 19568 / NCTC 13146 / CH001A</strain>
    </source>
</reference>
<dbReference type="GO" id="GO:0051536">
    <property type="term" value="F:iron-sulfur cluster binding"/>
    <property type="evidence" value="ECO:0007669"/>
    <property type="project" value="InterPro"/>
</dbReference>
<dbReference type="OrthoDB" id="9796965at2"/>
<dbReference type="PANTHER" id="PTHR11178:SF1">
    <property type="entry name" value="NFU1 IRON-SULFUR CLUSTER SCAFFOLD HOMOLOG, MITOCHONDRIAL"/>
    <property type="match status" value="1"/>
</dbReference>
<dbReference type="GO" id="GO:0016226">
    <property type="term" value="P:iron-sulfur cluster assembly"/>
    <property type="evidence" value="ECO:0007669"/>
    <property type="project" value="InterPro"/>
</dbReference>
<dbReference type="AlphaFoldDB" id="A7I451"/>
<dbReference type="eggNOG" id="COG0694">
    <property type="taxonomic scope" value="Bacteria"/>
</dbReference>
<dbReference type="Proteomes" id="UP000002407">
    <property type="component" value="Chromosome"/>
</dbReference>
<dbReference type="Pfam" id="PF01106">
    <property type="entry name" value="NifU"/>
    <property type="match status" value="1"/>
</dbReference>
<organism evidence="3 4">
    <name type="scientific">Campylobacter hominis (strain ATCC BAA-381 / DSM 21671 / CCUG 45161 / LMG 19568 / NCTC 13146 / CH001A)</name>
    <dbReference type="NCBI Taxonomy" id="360107"/>
    <lineage>
        <taxon>Bacteria</taxon>
        <taxon>Pseudomonadati</taxon>
        <taxon>Campylobacterota</taxon>
        <taxon>Epsilonproteobacteria</taxon>
        <taxon>Campylobacterales</taxon>
        <taxon>Campylobacteraceae</taxon>
        <taxon>Campylobacter</taxon>
    </lineage>
</organism>
<evidence type="ECO:0000313" key="4">
    <source>
        <dbReference type="Proteomes" id="UP000002407"/>
    </source>
</evidence>
<evidence type="ECO:0000313" key="3">
    <source>
        <dbReference type="EMBL" id="ABS51489.1"/>
    </source>
</evidence>
<evidence type="ECO:0000256" key="1">
    <source>
        <dbReference type="ARBA" id="ARBA00006420"/>
    </source>
</evidence>
<dbReference type="InterPro" id="IPR001075">
    <property type="entry name" value="NIF_FeS_clus_asmbl_NifU_C"/>
</dbReference>
<proteinExistence type="inferred from homology"/>
<protein>
    <submittedName>
        <fullName evidence="3">NifU family protein</fullName>
    </submittedName>
</protein>
<dbReference type="SUPFAM" id="SSF117916">
    <property type="entry name" value="Fe-S cluster assembly (FSCA) domain-like"/>
    <property type="match status" value="1"/>
</dbReference>
<feature type="domain" description="NIF system FeS cluster assembly NifU C-terminal" evidence="2">
    <location>
        <begin position="13"/>
        <end position="78"/>
    </location>
</feature>
<evidence type="ECO:0000259" key="2">
    <source>
        <dbReference type="Pfam" id="PF01106"/>
    </source>
</evidence>
<dbReference type="KEGG" id="cha:CHAB381_1782"/>
<dbReference type="EMBL" id="CP000776">
    <property type="protein sequence ID" value="ABS51489.1"/>
    <property type="molecule type" value="Genomic_DNA"/>
</dbReference>
<keyword evidence="4" id="KW-1185">Reference proteome</keyword>